<evidence type="ECO:0000259" key="1">
    <source>
        <dbReference type="Pfam" id="PF00082"/>
    </source>
</evidence>
<dbReference type="Pfam" id="PF00082">
    <property type="entry name" value="Peptidase_S8"/>
    <property type="match status" value="1"/>
</dbReference>
<dbReference type="Gene3D" id="3.40.50.200">
    <property type="entry name" value="Peptidase S8/S53 domain"/>
    <property type="match status" value="1"/>
</dbReference>
<comment type="caution">
    <text evidence="2">The sequence shown here is derived from an EMBL/GenBank/DDBJ whole genome shotgun (WGS) entry which is preliminary data.</text>
</comment>
<gene>
    <name evidence="2" type="ORF">M2412_002109</name>
</gene>
<reference evidence="2" key="1">
    <citation type="submission" date="2022-08" db="EMBL/GenBank/DDBJ databases">
        <title>Genomic analyses of the natural microbiome of Caenorhabditis elegans.</title>
        <authorList>
            <person name="Samuel B."/>
        </authorList>
    </citation>
    <scope>NUCLEOTIDE SEQUENCE</scope>
    <source>
        <strain evidence="2">BIGb0277</strain>
    </source>
</reference>
<dbReference type="Proteomes" id="UP001320691">
    <property type="component" value="Unassembled WGS sequence"/>
</dbReference>
<dbReference type="RefSeq" id="WP_259260829.1">
    <property type="nucleotide sequence ID" value="NZ_JANUEK010000005.1"/>
</dbReference>
<dbReference type="InterPro" id="IPR000209">
    <property type="entry name" value="Peptidase_S8/S53_dom"/>
</dbReference>
<feature type="domain" description="Peptidase S8/S53" evidence="1">
    <location>
        <begin position="256"/>
        <end position="495"/>
    </location>
</feature>
<dbReference type="AlphaFoldDB" id="A0AAW5PK40"/>
<proteinExistence type="predicted"/>
<dbReference type="GO" id="GO:0006508">
    <property type="term" value="P:proteolysis"/>
    <property type="evidence" value="ECO:0007669"/>
    <property type="project" value="InterPro"/>
</dbReference>
<dbReference type="InterPro" id="IPR034074">
    <property type="entry name" value="Y4bN_pept_dom"/>
</dbReference>
<evidence type="ECO:0000313" key="2">
    <source>
        <dbReference type="EMBL" id="MCS4280116.1"/>
    </source>
</evidence>
<name>A0AAW5PK40_9GAMM</name>
<protein>
    <recommendedName>
        <fullName evidence="1">Peptidase S8/S53 domain-containing protein</fullName>
    </recommendedName>
</protein>
<dbReference type="InterPro" id="IPR036852">
    <property type="entry name" value="Peptidase_S8/S53_dom_sf"/>
</dbReference>
<dbReference type="CDD" id="cd04847">
    <property type="entry name" value="Peptidases_S8_Subtilisin_like_2"/>
    <property type="match status" value="1"/>
</dbReference>
<dbReference type="EMBL" id="JANUEK010000005">
    <property type="protein sequence ID" value="MCS4280116.1"/>
    <property type="molecule type" value="Genomic_DNA"/>
</dbReference>
<organism evidence="2 3">
    <name type="scientific">Stenotrophomonas rhizophila</name>
    <dbReference type="NCBI Taxonomy" id="216778"/>
    <lineage>
        <taxon>Bacteria</taxon>
        <taxon>Pseudomonadati</taxon>
        <taxon>Pseudomonadota</taxon>
        <taxon>Gammaproteobacteria</taxon>
        <taxon>Lysobacterales</taxon>
        <taxon>Lysobacteraceae</taxon>
        <taxon>Stenotrophomonas</taxon>
    </lineage>
</organism>
<dbReference type="GO" id="GO:0004252">
    <property type="term" value="F:serine-type endopeptidase activity"/>
    <property type="evidence" value="ECO:0007669"/>
    <property type="project" value="InterPro"/>
</dbReference>
<sequence length="693" mass="74648">MPEVAPRGEIAAKLTIHPQFLAKSYFPASLLSSTGLRLIGSRAIEITPRRMVRDAELKAMPTATLIVAGTAQQFARASQLLQSDALSGAMTAQFNRLERVEPFQASDRKHGLDLAHFDGWAETVLHASFDDRDILGAFVSLATRLGAAVETGRARTVGGLTFLPMRVEPQHASDFVRGIEDFSHLRALRNMPLLGADPVESEGAAFRSVDIAPALPDSPASSQDLRAVIFDGGFTAGTLPWVTSFDAAGVPVVASELPHGEAVTSAFLFGAIADPPQAVAAPYCNVDHVRVLPSNATDLKVSDVIDRIIDTLQAARDEARPYQLANLSLGPRLPIVDNDPHEWTVRLDDFLSLGDLFMTVAVGNDGVQGSDLGRIQPPADAVNAFAVGSSDGNHPRSRRAPYSCLGPGRSPGLVKPDAVTFGGVRGSPVRLIDPTSGMIRQQYGTSYSAPLALRLAAGIQTAIAQDIRPIMLHALLISRAQMTARIHDQTEVGWGVLPESVDDILFSAPDEVVVMYQGMIAKGQPIRAAVPLPAGLATDERVQIAATFAYRAPVDPAHPVSYTRSGLEVRFQPDGISSANFFSKTDFDAEQSLRQDALKWETCRHKKRTFELERLTAPSFLIRYQGRDEGAGDEDALRDPVTGSLLPTNEQPSALPFALIVRLKVPNVSDLAEHVLNQFNVLAEVTLRAQVQT</sequence>
<accession>A0AAW5PK40</accession>
<evidence type="ECO:0000313" key="3">
    <source>
        <dbReference type="Proteomes" id="UP001320691"/>
    </source>
</evidence>
<dbReference type="SUPFAM" id="SSF52743">
    <property type="entry name" value="Subtilisin-like"/>
    <property type="match status" value="1"/>
</dbReference>